<proteinExistence type="predicted"/>
<dbReference type="AlphaFoldDB" id="A0A2P4P6A6"/>
<evidence type="ECO:0000256" key="1">
    <source>
        <dbReference type="SAM" id="Phobius"/>
    </source>
</evidence>
<keyword evidence="1" id="KW-0812">Transmembrane</keyword>
<protein>
    <submittedName>
        <fullName evidence="2">Uncharacterized protein</fullName>
    </submittedName>
</protein>
<evidence type="ECO:0000313" key="2">
    <source>
        <dbReference type="EMBL" id="POG60913.1"/>
    </source>
</evidence>
<dbReference type="Proteomes" id="UP000018888">
    <property type="component" value="Unassembled WGS sequence"/>
</dbReference>
<sequence length="63" mass="7386">SVLLRPPSLGTLSGSFAVVLEFALKIFFVSFRNLYLYSVNLYADSIFEVIYLYFINKKTRKRR</sequence>
<keyword evidence="1" id="KW-0472">Membrane</keyword>
<evidence type="ECO:0000313" key="3">
    <source>
        <dbReference type="Proteomes" id="UP000018888"/>
    </source>
</evidence>
<gene>
    <name evidence="2" type="ORF">GLOIN_2v1708828</name>
</gene>
<comment type="caution">
    <text evidence="2">The sequence shown here is derived from an EMBL/GenBank/DDBJ whole genome shotgun (WGS) entry which is preliminary data.</text>
</comment>
<feature type="non-terminal residue" evidence="2">
    <location>
        <position position="1"/>
    </location>
</feature>
<feature type="non-terminal residue" evidence="2">
    <location>
        <position position="63"/>
    </location>
</feature>
<feature type="transmembrane region" description="Helical" evidence="1">
    <location>
        <begin position="9"/>
        <end position="28"/>
    </location>
</feature>
<feature type="transmembrane region" description="Helical" evidence="1">
    <location>
        <begin position="34"/>
        <end position="54"/>
    </location>
</feature>
<organism evidence="2 3">
    <name type="scientific">Rhizophagus irregularis (strain DAOM 181602 / DAOM 197198 / MUCL 43194)</name>
    <name type="common">Arbuscular mycorrhizal fungus</name>
    <name type="synonym">Glomus intraradices</name>
    <dbReference type="NCBI Taxonomy" id="747089"/>
    <lineage>
        <taxon>Eukaryota</taxon>
        <taxon>Fungi</taxon>
        <taxon>Fungi incertae sedis</taxon>
        <taxon>Mucoromycota</taxon>
        <taxon>Glomeromycotina</taxon>
        <taxon>Glomeromycetes</taxon>
        <taxon>Glomerales</taxon>
        <taxon>Glomeraceae</taxon>
        <taxon>Rhizophagus</taxon>
    </lineage>
</organism>
<dbReference type="EMBL" id="AUPC02000364">
    <property type="protein sequence ID" value="POG60913.1"/>
    <property type="molecule type" value="Genomic_DNA"/>
</dbReference>
<accession>A0A2P4P6A6</accession>
<keyword evidence="3" id="KW-1185">Reference proteome</keyword>
<keyword evidence="1" id="KW-1133">Transmembrane helix</keyword>
<reference evidence="2 3" key="1">
    <citation type="journal article" date="2013" name="Proc. Natl. Acad. Sci. U.S.A.">
        <title>Genome of an arbuscular mycorrhizal fungus provides insight into the oldest plant symbiosis.</title>
        <authorList>
            <person name="Tisserant E."/>
            <person name="Malbreil M."/>
            <person name="Kuo A."/>
            <person name="Kohler A."/>
            <person name="Symeonidi A."/>
            <person name="Balestrini R."/>
            <person name="Charron P."/>
            <person name="Duensing N."/>
            <person name="Frei Dit Frey N."/>
            <person name="Gianinazzi-Pearson V."/>
            <person name="Gilbert L.B."/>
            <person name="Handa Y."/>
            <person name="Herr J.R."/>
            <person name="Hijri M."/>
            <person name="Koul R."/>
            <person name="Kawaguchi M."/>
            <person name="Krajinski F."/>
            <person name="Lammers P.J."/>
            <person name="Masclaux F.G."/>
            <person name="Murat C."/>
            <person name="Morin E."/>
            <person name="Ndikumana S."/>
            <person name="Pagni M."/>
            <person name="Petitpierre D."/>
            <person name="Requena N."/>
            <person name="Rosikiewicz P."/>
            <person name="Riley R."/>
            <person name="Saito K."/>
            <person name="San Clemente H."/>
            <person name="Shapiro H."/>
            <person name="van Tuinen D."/>
            <person name="Becard G."/>
            <person name="Bonfante P."/>
            <person name="Paszkowski U."/>
            <person name="Shachar-Hill Y.Y."/>
            <person name="Tuskan G.A."/>
            <person name="Young P.W."/>
            <person name="Sanders I.R."/>
            <person name="Henrissat B."/>
            <person name="Rensing S.A."/>
            <person name="Grigoriev I.V."/>
            <person name="Corradi N."/>
            <person name="Roux C."/>
            <person name="Martin F."/>
        </authorList>
    </citation>
    <scope>NUCLEOTIDE SEQUENCE [LARGE SCALE GENOMIC DNA]</scope>
    <source>
        <strain evidence="2 3">DAOM 197198</strain>
    </source>
</reference>
<name>A0A2P4P6A6_RHIID</name>
<reference evidence="2 3" key="2">
    <citation type="journal article" date="2018" name="New Phytol.">
        <title>High intraspecific genome diversity in the model arbuscular mycorrhizal symbiont Rhizophagus irregularis.</title>
        <authorList>
            <person name="Chen E.C.H."/>
            <person name="Morin E."/>
            <person name="Beaudet D."/>
            <person name="Noel J."/>
            <person name="Yildirir G."/>
            <person name="Ndikumana S."/>
            <person name="Charron P."/>
            <person name="St-Onge C."/>
            <person name="Giorgi J."/>
            <person name="Kruger M."/>
            <person name="Marton T."/>
            <person name="Ropars J."/>
            <person name="Grigoriev I.V."/>
            <person name="Hainaut M."/>
            <person name="Henrissat B."/>
            <person name="Roux C."/>
            <person name="Martin F."/>
            <person name="Corradi N."/>
        </authorList>
    </citation>
    <scope>NUCLEOTIDE SEQUENCE [LARGE SCALE GENOMIC DNA]</scope>
    <source>
        <strain evidence="2 3">DAOM 197198</strain>
    </source>
</reference>